<dbReference type="GO" id="GO:0005739">
    <property type="term" value="C:mitochondrion"/>
    <property type="evidence" value="ECO:0007669"/>
    <property type="project" value="UniProtKB-SubCell"/>
</dbReference>
<dbReference type="NCBIfam" id="TIGR03421">
    <property type="entry name" value="FeS_CyaY"/>
    <property type="match status" value="1"/>
</dbReference>
<evidence type="ECO:0000256" key="8">
    <source>
        <dbReference type="ARBA" id="ARBA00022946"/>
    </source>
</evidence>
<dbReference type="GO" id="GO:0006879">
    <property type="term" value="P:intracellular iron ion homeostasis"/>
    <property type="evidence" value="ECO:0007669"/>
    <property type="project" value="UniProtKB-KW"/>
</dbReference>
<evidence type="ECO:0000256" key="2">
    <source>
        <dbReference type="ARBA" id="ARBA00008183"/>
    </source>
</evidence>
<dbReference type="FunFam" id="3.30.920.10:FF:000002">
    <property type="entry name" value="Frataxin, mitochondrial"/>
    <property type="match status" value="1"/>
</dbReference>
<dbReference type="EMBL" id="KQ041122">
    <property type="protein sequence ID" value="KKF30530.1"/>
    <property type="molecule type" value="Genomic_DNA"/>
</dbReference>
<comment type="function">
    <text evidence="14">Modulates the RNA-binding activity of ACO1. May be involved in the cytoplasmic iron-sulfur protein biogenesis. May contribute to oxidative stress resistance and overall cell survival.</text>
</comment>
<name>A0A0F8AQW3_LARCR</name>
<comment type="subcellular location">
    <subcellularLocation>
        <location evidence="1">Mitochondrion</location>
    </subcellularLocation>
</comment>
<dbReference type="eggNOG" id="KOG3413">
    <property type="taxonomic scope" value="Eukaryota"/>
</dbReference>
<comment type="catalytic activity">
    <reaction evidence="16">
        <text>4 Fe(2+) + O2 + 4 H(+) = 4 Fe(3+) + 2 H2O</text>
        <dbReference type="Rhea" id="RHEA:11148"/>
        <dbReference type="ChEBI" id="CHEBI:15377"/>
        <dbReference type="ChEBI" id="CHEBI:15378"/>
        <dbReference type="ChEBI" id="CHEBI:15379"/>
        <dbReference type="ChEBI" id="CHEBI:29033"/>
        <dbReference type="ChEBI" id="CHEBI:29034"/>
        <dbReference type="EC" id="1.16.3.1"/>
    </reaction>
</comment>
<evidence type="ECO:0000256" key="1">
    <source>
        <dbReference type="ARBA" id="ARBA00004173"/>
    </source>
</evidence>
<protein>
    <recommendedName>
        <fullName evidence="4">Frataxin, mitochondrial</fullName>
        <ecNumber evidence="3">1.16.3.1</ecNumber>
    </recommendedName>
</protein>
<keyword evidence="11" id="KW-0406">Ion transport</keyword>
<dbReference type="GO" id="GO:0008199">
    <property type="term" value="F:ferric iron binding"/>
    <property type="evidence" value="ECO:0007669"/>
    <property type="project" value="InterPro"/>
</dbReference>
<organism evidence="17">
    <name type="scientific">Larimichthys crocea</name>
    <name type="common">Large yellow croaker</name>
    <name type="synonym">Pseudosciaena crocea</name>
    <dbReference type="NCBI Taxonomy" id="215358"/>
    <lineage>
        <taxon>Eukaryota</taxon>
        <taxon>Metazoa</taxon>
        <taxon>Chordata</taxon>
        <taxon>Craniata</taxon>
        <taxon>Vertebrata</taxon>
        <taxon>Euteleostomi</taxon>
        <taxon>Actinopterygii</taxon>
        <taxon>Neopterygii</taxon>
        <taxon>Teleostei</taxon>
        <taxon>Neoteleostei</taxon>
        <taxon>Acanthomorphata</taxon>
        <taxon>Eupercaria</taxon>
        <taxon>Sciaenidae</taxon>
        <taxon>Larimichthys</taxon>
    </lineage>
</organism>
<proteinExistence type="inferred from homology"/>
<evidence type="ECO:0000256" key="12">
    <source>
        <dbReference type="ARBA" id="ARBA00023128"/>
    </source>
</evidence>
<dbReference type="GO" id="GO:0016226">
    <property type="term" value="P:iron-sulfur cluster assembly"/>
    <property type="evidence" value="ECO:0007669"/>
    <property type="project" value="InterPro"/>
</dbReference>
<dbReference type="PRINTS" id="PR00904">
    <property type="entry name" value="FRATAXIN"/>
</dbReference>
<dbReference type="EC" id="1.16.3.1" evidence="3"/>
<evidence type="ECO:0000256" key="14">
    <source>
        <dbReference type="ARBA" id="ARBA00045532"/>
    </source>
</evidence>
<dbReference type="OrthoDB" id="1897642at2759"/>
<dbReference type="InterPro" id="IPR002908">
    <property type="entry name" value="Frataxin/CyaY"/>
</dbReference>
<comment type="similarity">
    <text evidence="2">Belongs to the frataxin family.</text>
</comment>
<evidence type="ECO:0000256" key="15">
    <source>
        <dbReference type="ARBA" id="ARBA00046911"/>
    </source>
</evidence>
<dbReference type="Pfam" id="PF01491">
    <property type="entry name" value="Frataxin_Cyay"/>
    <property type="match status" value="1"/>
</dbReference>
<dbReference type="PROSITE" id="PS01344">
    <property type="entry name" value="FRATAXIN_1"/>
    <property type="match status" value="1"/>
</dbReference>
<evidence type="ECO:0000256" key="3">
    <source>
        <dbReference type="ARBA" id="ARBA00013107"/>
    </source>
</evidence>
<dbReference type="PANTHER" id="PTHR16821">
    <property type="entry name" value="FRATAXIN"/>
    <property type="match status" value="1"/>
</dbReference>
<evidence type="ECO:0000256" key="9">
    <source>
        <dbReference type="ARBA" id="ARBA00023002"/>
    </source>
</evidence>
<evidence type="ECO:0000256" key="5">
    <source>
        <dbReference type="ARBA" id="ARBA00022434"/>
    </source>
</evidence>
<dbReference type="InterPro" id="IPR036524">
    <property type="entry name" value="Frataxin/CyaY_sf"/>
</dbReference>
<dbReference type="GO" id="GO:0006783">
    <property type="term" value="P:heme biosynthetic process"/>
    <property type="evidence" value="ECO:0007669"/>
    <property type="project" value="UniProtKB-KW"/>
</dbReference>
<keyword evidence="5" id="KW-0409">Iron storage</keyword>
<evidence type="ECO:0000313" key="17">
    <source>
        <dbReference type="EMBL" id="KKF30530.1"/>
    </source>
</evidence>
<dbReference type="GO" id="GO:0034986">
    <property type="term" value="F:iron chaperone activity"/>
    <property type="evidence" value="ECO:0007669"/>
    <property type="project" value="TreeGrafter"/>
</dbReference>
<dbReference type="InterPro" id="IPR017789">
    <property type="entry name" value="Frataxin"/>
</dbReference>
<accession>A0A0F8AQW3</accession>
<evidence type="ECO:0000256" key="6">
    <source>
        <dbReference type="ARBA" id="ARBA00022448"/>
    </source>
</evidence>
<dbReference type="SUPFAM" id="SSF55387">
    <property type="entry name" value="Frataxin/Nqo15-like"/>
    <property type="match status" value="1"/>
</dbReference>
<keyword evidence="13" id="KW-0350">Heme biosynthesis</keyword>
<dbReference type="InterPro" id="IPR020895">
    <property type="entry name" value="Frataxin_CS"/>
</dbReference>
<dbReference type="GO" id="GO:0006826">
    <property type="term" value="P:iron ion transport"/>
    <property type="evidence" value="ECO:0007669"/>
    <property type="project" value="UniProtKB-KW"/>
</dbReference>
<keyword evidence="6" id="KW-0813">Transport</keyword>
<dbReference type="Gene3D" id="3.30.920.10">
    <property type="entry name" value="Frataxin/CyaY"/>
    <property type="match status" value="1"/>
</dbReference>
<dbReference type="PANTHER" id="PTHR16821:SF2">
    <property type="entry name" value="FRATAXIN, MITOCHONDRIAL"/>
    <property type="match status" value="1"/>
</dbReference>
<keyword evidence="10" id="KW-0408">Iron</keyword>
<dbReference type="AlphaFoldDB" id="A0A0F8AQW3"/>
<dbReference type="PROSITE" id="PS50810">
    <property type="entry name" value="FRATAXIN_2"/>
    <property type="match status" value="1"/>
</dbReference>
<dbReference type="KEGG" id="lco:104937870"/>
<evidence type="ECO:0000256" key="4">
    <source>
        <dbReference type="ARBA" id="ARBA00014720"/>
    </source>
</evidence>
<dbReference type="NCBIfam" id="TIGR03422">
    <property type="entry name" value="mito_frataxin"/>
    <property type="match status" value="1"/>
</dbReference>
<keyword evidence="8" id="KW-0809">Transit peptide</keyword>
<comment type="subunit">
    <text evidence="15">Interacts with ACO1. Interacts with ISCU (cytoplasmic form).</text>
</comment>
<evidence type="ECO:0000256" key="10">
    <source>
        <dbReference type="ARBA" id="ARBA00023004"/>
    </source>
</evidence>
<keyword evidence="12" id="KW-0496">Mitochondrion</keyword>
<dbReference type="SMART" id="SM01219">
    <property type="entry name" value="Frataxin_Cyay"/>
    <property type="match status" value="1"/>
</dbReference>
<dbReference type="GO" id="GO:0008198">
    <property type="term" value="F:ferrous iron binding"/>
    <property type="evidence" value="ECO:0007669"/>
    <property type="project" value="TreeGrafter"/>
</dbReference>
<keyword evidence="9" id="KW-0560">Oxidoreductase</keyword>
<evidence type="ECO:0000256" key="7">
    <source>
        <dbReference type="ARBA" id="ARBA00022496"/>
    </source>
</evidence>
<keyword evidence="7" id="KW-0410">Iron transport</keyword>
<dbReference type="GO" id="GO:0004322">
    <property type="term" value="F:ferroxidase activity"/>
    <property type="evidence" value="ECO:0007669"/>
    <property type="project" value="UniProtKB-EC"/>
</dbReference>
<gene>
    <name evidence="17" type="ORF">EH28_03688</name>
</gene>
<dbReference type="CDD" id="cd00503">
    <property type="entry name" value="Frataxin"/>
    <property type="match status" value="1"/>
</dbReference>
<reference evidence="17" key="1">
    <citation type="journal article" date="2015" name="PLoS Genet.">
        <title>Genome Sequencing of the Perciform Fish Larimichthys crocea Provides Insights into Molecular and Genetic Mechanisms of Stress Adaptation.</title>
        <authorList>
            <person name="Ao J."/>
            <person name="Mu Y."/>
            <person name="Xiang L.X."/>
            <person name="Fan D."/>
            <person name="Feng M."/>
            <person name="Zhang S."/>
            <person name="Shi Q."/>
            <person name="Zhu L.Y."/>
            <person name="Li T."/>
            <person name="Ding Y."/>
            <person name="Nie L."/>
            <person name="Li Q."/>
            <person name="Dong W.R."/>
            <person name="Jiang L."/>
            <person name="Sun B."/>
            <person name="Zhang X."/>
            <person name="Li M."/>
            <person name="Zhang H.Q."/>
            <person name="Xie S."/>
            <person name="Zhu Y."/>
            <person name="Jiang X."/>
            <person name="Wang X."/>
            <person name="Mu P."/>
            <person name="Chen W."/>
            <person name="Yue Z."/>
            <person name="Wang Z."/>
            <person name="Wang J."/>
            <person name="Shao J.Z."/>
            <person name="Chen X."/>
        </authorList>
    </citation>
    <scope>NUCLEOTIDE SEQUENCE [LARGE SCALE GENOMIC DNA]</scope>
    <source>
        <strain evidence="17">SSNF</strain>
        <tissue evidence="17">Blood</tissue>
    </source>
</reference>
<evidence type="ECO:0000256" key="16">
    <source>
        <dbReference type="ARBA" id="ARBA00047990"/>
    </source>
</evidence>
<evidence type="ECO:0000256" key="13">
    <source>
        <dbReference type="ARBA" id="ARBA00023133"/>
    </source>
</evidence>
<sequence>MSVFTKIPCVYLTYTQITMTTSRLLHHVRSLSHVTGIRPYTIHTLHPVCQPPHTWFKSKDDCDRWRKNIHLTSLQQEKATPVQISELSESEYEKLADVTLDALADYFEDLTDEAFTGAEYDVVFSSGVLTVKVGGDHGIYVINKQTPNKQIWLSSPTSGPKRYDWTGESWVYTHDGVSLHQLLSKEFSIIFNKNMDLIDLPCS</sequence>
<dbReference type="GO" id="GO:0051537">
    <property type="term" value="F:2 iron, 2 sulfur cluster binding"/>
    <property type="evidence" value="ECO:0007669"/>
    <property type="project" value="TreeGrafter"/>
</dbReference>
<evidence type="ECO:0000256" key="11">
    <source>
        <dbReference type="ARBA" id="ARBA00023065"/>
    </source>
</evidence>